<dbReference type="RefSeq" id="WP_378058898.1">
    <property type="nucleotide sequence ID" value="NZ_JBHSIS010000014.1"/>
</dbReference>
<name>A0ABV9S8T9_9PSEU</name>
<reference evidence="5" key="1">
    <citation type="journal article" date="2019" name="Int. J. Syst. Evol. Microbiol.">
        <title>The Global Catalogue of Microorganisms (GCM) 10K type strain sequencing project: providing services to taxonomists for standard genome sequencing and annotation.</title>
        <authorList>
            <consortium name="The Broad Institute Genomics Platform"/>
            <consortium name="The Broad Institute Genome Sequencing Center for Infectious Disease"/>
            <person name="Wu L."/>
            <person name="Ma J."/>
        </authorList>
    </citation>
    <scope>NUCLEOTIDE SEQUENCE [LARGE SCALE GENOMIC DNA]</scope>
    <source>
        <strain evidence="5">ZS-22-S1</strain>
    </source>
</reference>
<dbReference type="PANTHER" id="PTHR32305">
    <property type="match status" value="1"/>
</dbReference>
<dbReference type="Proteomes" id="UP001595859">
    <property type="component" value="Unassembled WGS sequence"/>
</dbReference>
<dbReference type="Gene3D" id="2.180.10.10">
    <property type="entry name" value="RHS repeat-associated core"/>
    <property type="match status" value="4"/>
</dbReference>
<sequence>MTADPGGLARRTGWAYDLNGNVTQVRMTGRESGAGEFDDLTTAEVVDFGYDTAGRQTSETVHTGTEDLTTTYGHDQRGLVTSTTDPAGATTDYRYDALGRLVAATAPEVEIEPGGLTRPTTATGYDTFGAATHVTDANGETWRYGYDKLSRLVSATSPEYTPPGGEPITATSSQTYDAMGRVASSTNPRGAVTRYEYDQLGRMTTETDPHADQAGDSGGAWQYTYTRTGELLSATDPMGARSEYTYDDLGRLRTTSEMERYPTPGTYTSEFTYDDASNLLTTKAPSGATATYAYDKLNQLIRATDPSGVVTNLGYDRSGRPATTADAAGRTQRTHHDLAGRPTQVLDLSPAGVPLRKSKFAHDRAGNLASVTNPLGHVSRYTSDALGRLQEQVEPVSATESITTTFGYDAAGNRTRYTDGRGNTTEYTVNEWGLPESVIEPSTTAHPNATDRTWTVAYDAAANPVRTDLPGNVERTHTYDLLDRLTGATATDTAANSFDHDALGRTISASTESGENRFAYNDRGALLSTGGPSGDTDYTYDADGNVVSRTDASGTANFGYTAGRLTTMQDGVTGVTQVLDYDDTGLVSTVDYGNGRLREFTYDDLARPTSDTFADATIEYGYDLNDRLTTKETTGLADEGLNTYGYDRADRLTSWTHQPAGGPPTTTTYGWDAASNRVAAGAKAATYDERNRLQSDGTDSYTYMPRGTLSSKSGSPVTFDGFDRLKQQGAATYTYDALGRVATRNGAQFTYSGATNELATDGTTTFGRGPWGELLSTDQGLAISDQHGDVVASLPTTGSAVSDSTAYDPWGKVTDGTERKIGYQGDYTDPDTDQVNMTARWYDPGTGSFSSRDSAALPVTPSPVTNRYGYTGGSPLNYVDPDGHARTQPGGGIGSGLCPLPPEVRVLTGSCLQTGNGQAPGVGDGVITGSGGSSFEGPSPNGPPKGAPGGSGVNPPDPSKRARESNRDAAMNNPMPIPPAMLAPLYSDSVAPPVSSAPDIPSNQADDYRDPVDDVNESYQDLENSVTPDHRTLLGPVKDTLAAPPEVRPINYRQDTPYGCVALSGDSYHCPKTGWGTQEPGIDPHTAMGLGGMAPGVGALWDIADAITYAGEGDWSGFFDSLLFAIPGAGDAAKAARMLEEGTDLYRGMKVDPTDGRPLVQDSKRGLGAKIDEPNPDIHVDKNGMVHPNTGGMSVSPDSLQNLPSHRRPKTHGGTSPDTGWCMNSCDLPPGLKYRPDPSNPKKHGFIEPARSMPLSEYQRLLRSTRHLWEVVPPSYGTPPPPGGGVA</sequence>
<dbReference type="NCBIfam" id="TIGR01643">
    <property type="entry name" value="YD_repeat_2x"/>
    <property type="match status" value="7"/>
</dbReference>
<feature type="region of interest" description="Disordered" evidence="2">
    <location>
        <begin position="314"/>
        <end position="335"/>
    </location>
</feature>
<feature type="region of interest" description="Disordered" evidence="2">
    <location>
        <begin position="916"/>
        <end position="976"/>
    </location>
</feature>
<organism evidence="4 5">
    <name type="scientific">Actinophytocola glycyrrhizae</name>
    <dbReference type="NCBI Taxonomy" id="2044873"/>
    <lineage>
        <taxon>Bacteria</taxon>
        <taxon>Bacillati</taxon>
        <taxon>Actinomycetota</taxon>
        <taxon>Actinomycetes</taxon>
        <taxon>Pseudonocardiales</taxon>
        <taxon>Pseudonocardiaceae</taxon>
    </lineage>
</organism>
<keyword evidence="1" id="KW-0677">Repeat</keyword>
<dbReference type="EMBL" id="JBHSIS010000014">
    <property type="protein sequence ID" value="MFC4856907.1"/>
    <property type="molecule type" value="Genomic_DNA"/>
</dbReference>
<dbReference type="InterPro" id="IPR031325">
    <property type="entry name" value="RHS_repeat"/>
</dbReference>
<accession>A0ABV9S8T9</accession>
<dbReference type="CDD" id="cd20745">
    <property type="entry name" value="FIX_RhsA_AHH_HNH-like"/>
    <property type="match status" value="1"/>
</dbReference>
<dbReference type="PANTHER" id="PTHR32305:SF15">
    <property type="entry name" value="PROTEIN RHSA-RELATED"/>
    <property type="match status" value="1"/>
</dbReference>
<dbReference type="NCBIfam" id="TIGR03696">
    <property type="entry name" value="Rhs_assc_core"/>
    <property type="match status" value="1"/>
</dbReference>
<evidence type="ECO:0000313" key="5">
    <source>
        <dbReference type="Proteomes" id="UP001595859"/>
    </source>
</evidence>
<feature type="region of interest" description="Disordered" evidence="2">
    <location>
        <begin position="988"/>
        <end position="1009"/>
    </location>
</feature>
<evidence type="ECO:0000313" key="4">
    <source>
        <dbReference type="EMBL" id="MFC4856907.1"/>
    </source>
</evidence>
<protein>
    <submittedName>
        <fullName evidence="4">RHS repeat-associated core domain-containing protein</fullName>
    </submittedName>
</protein>
<evidence type="ECO:0000256" key="1">
    <source>
        <dbReference type="ARBA" id="ARBA00022737"/>
    </source>
</evidence>
<gene>
    <name evidence="4" type="ORF">ACFPCV_25680</name>
</gene>
<dbReference type="InterPro" id="IPR056823">
    <property type="entry name" value="TEN-like_YD-shell"/>
</dbReference>
<evidence type="ECO:0000256" key="2">
    <source>
        <dbReference type="SAM" id="MobiDB-lite"/>
    </source>
</evidence>
<evidence type="ECO:0000259" key="3">
    <source>
        <dbReference type="Pfam" id="PF25023"/>
    </source>
</evidence>
<dbReference type="Pfam" id="PF05593">
    <property type="entry name" value="RHS_repeat"/>
    <property type="match status" value="5"/>
</dbReference>
<comment type="caution">
    <text evidence="4">The sequence shown here is derived from an EMBL/GenBank/DDBJ whole genome shotgun (WGS) entry which is preliminary data.</text>
</comment>
<dbReference type="InterPro" id="IPR050708">
    <property type="entry name" value="T6SS_VgrG/RHS"/>
</dbReference>
<proteinExistence type="predicted"/>
<feature type="region of interest" description="Disordered" evidence="2">
    <location>
        <begin position="1189"/>
        <end position="1223"/>
    </location>
</feature>
<feature type="compositionally biased region" description="Basic and acidic residues" evidence="2">
    <location>
        <begin position="958"/>
        <end position="967"/>
    </location>
</feature>
<feature type="compositionally biased region" description="Gly residues" evidence="2">
    <location>
        <begin position="918"/>
        <end position="934"/>
    </location>
</feature>
<dbReference type="InterPro" id="IPR006530">
    <property type="entry name" value="YD"/>
</dbReference>
<feature type="domain" description="Teneurin-like YD-shell" evidence="3">
    <location>
        <begin position="618"/>
        <end position="853"/>
    </location>
</feature>
<dbReference type="InterPro" id="IPR022385">
    <property type="entry name" value="Rhs_assc_core"/>
</dbReference>
<keyword evidence="5" id="KW-1185">Reference proteome</keyword>
<feature type="domain" description="Teneurin-like YD-shell" evidence="3">
    <location>
        <begin position="476"/>
        <end position="609"/>
    </location>
</feature>
<feature type="compositionally biased region" description="Low complexity" evidence="2">
    <location>
        <begin position="988"/>
        <end position="1002"/>
    </location>
</feature>
<feature type="compositionally biased region" description="Polar residues" evidence="2">
    <location>
        <begin position="1191"/>
        <end position="1204"/>
    </location>
</feature>
<dbReference type="Pfam" id="PF25023">
    <property type="entry name" value="TEN_YD-shell"/>
    <property type="match status" value="2"/>
</dbReference>